<keyword evidence="4" id="KW-0347">Helicase</keyword>
<dbReference type="SUPFAM" id="SSF52540">
    <property type="entry name" value="P-loop containing nucleoside triphosphate hydrolases"/>
    <property type="match status" value="1"/>
</dbReference>
<dbReference type="Proteomes" id="UP000824469">
    <property type="component" value="Unassembled WGS sequence"/>
</dbReference>
<dbReference type="GO" id="GO:0003677">
    <property type="term" value="F:DNA binding"/>
    <property type="evidence" value="ECO:0007669"/>
    <property type="project" value="UniProtKB-KW"/>
</dbReference>
<dbReference type="InterPro" id="IPR027417">
    <property type="entry name" value="P-loop_NTPase"/>
</dbReference>
<evidence type="ECO:0000313" key="8">
    <source>
        <dbReference type="EMBL" id="KAH9311738.1"/>
    </source>
</evidence>
<comment type="caution">
    <text evidence="8">The sequence shown here is derived from an EMBL/GenBank/DDBJ whole genome shotgun (WGS) entry which is preliminary data.</text>
</comment>
<keyword evidence="5" id="KW-0067">ATP-binding</keyword>
<dbReference type="AlphaFoldDB" id="A0AA38FX16"/>
<dbReference type="GO" id="GO:0005524">
    <property type="term" value="F:ATP binding"/>
    <property type="evidence" value="ECO:0007669"/>
    <property type="project" value="UniProtKB-KW"/>
</dbReference>
<evidence type="ECO:0000256" key="4">
    <source>
        <dbReference type="ARBA" id="ARBA00022806"/>
    </source>
</evidence>
<keyword evidence="4" id="KW-0378">Hydrolase</keyword>
<evidence type="ECO:0000256" key="6">
    <source>
        <dbReference type="ARBA" id="ARBA00023125"/>
    </source>
</evidence>
<feature type="non-terminal residue" evidence="8">
    <location>
        <position position="116"/>
    </location>
</feature>
<evidence type="ECO:0000256" key="3">
    <source>
        <dbReference type="ARBA" id="ARBA00022741"/>
    </source>
</evidence>
<dbReference type="GO" id="GO:0016887">
    <property type="term" value="F:ATP hydrolysis activity"/>
    <property type="evidence" value="ECO:0007669"/>
    <property type="project" value="InterPro"/>
</dbReference>
<keyword evidence="3" id="KW-0547">Nucleotide-binding</keyword>
<reference evidence="8 9" key="1">
    <citation type="journal article" date="2021" name="Nat. Plants">
        <title>The Taxus genome provides insights into paclitaxel biosynthesis.</title>
        <authorList>
            <person name="Xiong X."/>
            <person name="Gou J."/>
            <person name="Liao Q."/>
            <person name="Li Y."/>
            <person name="Zhou Q."/>
            <person name="Bi G."/>
            <person name="Li C."/>
            <person name="Du R."/>
            <person name="Wang X."/>
            <person name="Sun T."/>
            <person name="Guo L."/>
            <person name="Liang H."/>
            <person name="Lu P."/>
            <person name="Wu Y."/>
            <person name="Zhang Z."/>
            <person name="Ro D.K."/>
            <person name="Shang Y."/>
            <person name="Huang S."/>
            <person name="Yan J."/>
        </authorList>
    </citation>
    <scope>NUCLEOTIDE SEQUENCE [LARGE SCALE GENOMIC DNA]</scope>
    <source>
        <strain evidence="8">Ta-2019</strain>
    </source>
</reference>
<dbReference type="PANTHER" id="PTHR45797:SF1">
    <property type="entry name" value="HELICASE ARIP4"/>
    <property type="match status" value="1"/>
</dbReference>
<accession>A0AA38FX16</accession>
<dbReference type="InterPro" id="IPR044574">
    <property type="entry name" value="ARIP4-like"/>
</dbReference>
<comment type="similarity">
    <text evidence="2">Belongs to the SNF2/RAD54 helicase family.</text>
</comment>
<evidence type="ECO:0000313" key="9">
    <source>
        <dbReference type="Proteomes" id="UP000824469"/>
    </source>
</evidence>
<sequence>FGQKKDVYVYRLVAHGTMEEKIYKRQVTKEGLAARVVDQQQVHRTMTKEEILHLFKLEDNGINDCHSEGSKEPMMSQLETTKGAHNDGYENPAVNPFGSLPTDASFMKRILEKHCS</sequence>
<feature type="non-terminal residue" evidence="8">
    <location>
        <position position="1"/>
    </location>
</feature>
<evidence type="ECO:0000256" key="7">
    <source>
        <dbReference type="ARBA" id="ARBA00023242"/>
    </source>
</evidence>
<evidence type="ECO:0000256" key="2">
    <source>
        <dbReference type="ARBA" id="ARBA00007025"/>
    </source>
</evidence>
<organism evidence="8 9">
    <name type="scientific">Taxus chinensis</name>
    <name type="common">Chinese yew</name>
    <name type="synonym">Taxus wallichiana var. chinensis</name>
    <dbReference type="NCBI Taxonomy" id="29808"/>
    <lineage>
        <taxon>Eukaryota</taxon>
        <taxon>Viridiplantae</taxon>
        <taxon>Streptophyta</taxon>
        <taxon>Embryophyta</taxon>
        <taxon>Tracheophyta</taxon>
        <taxon>Spermatophyta</taxon>
        <taxon>Pinopsida</taxon>
        <taxon>Pinidae</taxon>
        <taxon>Conifers II</taxon>
        <taxon>Cupressales</taxon>
        <taxon>Taxaceae</taxon>
        <taxon>Taxus</taxon>
    </lineage>
</organism>
<name>A0AA38FX16_TAXCH</name>
<dbReference type="Gene3D" id="3.40.50.300">
    <property type="entry name" value="P-loop containing nucleotide triphosphate hydrolases"/>
    <property type="match status" value="1"/>
</dbReference>
<dbReference type="GO" id="GO:0005634">
    <property type="term" value="C:nucleus"/>
    <property type="evidence" value="ECO:0007669"/>
    <property type="project" value="UniProtKB-SubCell"/>
</dbReference>
<dbReference type="GO" id="GO:0004386">
    <property type="term" value="F:helicase activity"/>
    <property type="evidence" value="ECO:0007669"/>
    <property type="project" value="UniProtKB-KW"/>
</dbReference>
<dbReference type="Gene3D" id="1.20.120.850">
    <property type="entry name" value="SWI2/SNF2 ATPases, N-terminal domain"/>
    <property type="match status" value="1"/>
</dbReference>
<keyword evidence="9" id="KW-1185">Reference proteome</keyword>
<evidence type="ECO:0000256" key="1">
    <source>
        <dbReference type="ARBA" id="ARBA00004123"/>
    </source>
</evidence>
<proteinExistence type="inferred from homology"/>
<gene>
    <name evidence="8" type="ORF">KI387_026773</name>
</gene>
<dbReference type="PANTHER" id="PTHR45797">
    <property type="entry name" value="RAD54-LIKE"/>
    <property type="match status" value="1"/>
</dbReference>
<keyword evidence="7" id="KW-0539">Nucleus</keyword>
<evidence type="ECO:0000256" key="5">
    <source>
        <dbReference type="ARBA" id="ARBA00022840"/>
    </source>
</evidence>
<protein>
    <submittedName>
        <fullName evidence="8">Uncharacterized protein</fullName>
    </submittedName>
</protein>
<dbReference type="EMBL" id="JAHRHJ020000006">
    <property type="protein sequence ID" value="KAH9311738.1"/>
    <property type="molecule type" value="Genomic_DNA"/>
</dbReference>
<comment type="subcellular location">
    <subcellularLocation>
        <location evidence="1">Nucleus</location>
    </subcellularLocation>
</comment>
<keyword evidence="6" id="KW-0238">DNA-binding</keyword>